<evidence type="ECO:0000256" key="1">
    <source>
        <dbReference type="SAM" id="MobiDB-lite"/>
    </source>
</evidence>
<name>A0A8H6FTC4_9LECA</name>
<evidence type="ECO:0000313" key="2">
    <source>
        <dbReference type="EMBL" id="KAF6234339.1"/>
    </source>
</evidence>
<dbReference type="GeneID" id="59289029"/>
<protein>
    <submittedName>
        <fullName evidence="2">Uncharacterized protein</fullName>
    </submittedName>
</protein>
<keyword evidence="3" id="KW-1185">Reference proteome</keyword>
<dbReference type="RefSeq" id="XP_037163736.1">
    <property type="nucleotide sequence ID" value="XM_037309276.1"/>
</dbReference>
<organism evidence="2 3">
    <name type="scientific">Letharia columbiana</name>
    <dbReference type="NCBI Taxonomy" id="112416"/>
    <lineage>
        <taxon>Eukaryota</taxon>
        <taxon>Fungi</taxon>
        <taxon>Dikarya</taxon>
        <taxon>Ascomycota</taxon>
        <taxon>Pezizomycotina</taxon>
        <taxon>Lecanoromycetes</taxon>
        <taxon>OSLEUM clade</taxon>
        <taxon>Lecanoromycetidae</taxon>
        <taxon>Lecanorales</taxon>
        <taxon>Lecanorineae</taxon>
        <taxon>Parmeliaceae</taxon>
        <taxon>Letharia</taxon>
    </lineage>
</organism>
<reference evidence="2 3" key="1">
    <citation type="journal article" date="2020" name="Genomics">
        <title>Complete, high-quality genomes from long-read metagenomic sequencing of two wolf lichen thalli reveals enigmatic genome architecture.</title>
        <authorList>
            <person name="McKenzie S.K."/>
            <person name="Walston R.F."/>
            <person name="Allen J.L."/>
        </authorList>
    </citation>
    <scope>NUCLEOTIDE SEQUENCE [LARGE SCALE GENOMIC DNA]</scope>
    <source>
        <strain evidence="2">WasteWater2</strain>
    </source>
</reference>
<dbReference type="Proteomes" id="UP000578531">
    <property type="component" value="Unassembled WGS sequence"/>
</dbReference>
<evidence type="ECO:0000313" key="3">
    <source>
        <dbReference type="Proteomes" id="UP000578531"/>
    </source>
</evidence>
<dbReference type="AlphaFoldDB" id="A0A8H6FTC4"/>
<gene>
    <name evidence="2" type="ORF">HO173_007372</name>
</gene>
<proteinExistence type="predicted"/>
<accession>A0A8H6FTC4</accession>
<comment type="caution">
    <text evidence="2">The sequence shown here is derived from an EMBL/GenBank/DDBJ whole genome shotgun (WGS) entry which is preliminary data.</text>
</comment>
<feature type="region of interest" description="Disordered" evidence="1">
    <location>
        <begin position="66"/>
        <end position="97"/>
    </location>
</feature>
<sequence>MSAVGVPSARVLPDAVEAIAKTNKEGFKQGMAVTKKENDASEILTNASGTILGSFFKTVDVQRYYSSRGSSGNPPRPGLDKNQRSPARFGMPGSSAHIFHREDGHTLEMFDSRFSSFDQHHHPTVVVYQQGGSGGMVSLEKG</sequence>
<dbReference type="EMBL" id="JACCJC010000030">
    <property type="protein sequence ID" value="KAF6234339.1"/>
    <property type="molecule type" value="Genomic_DNA"/>
</dbReference>